<sequence>MIARYFFNAQYKEFGKYGFSGGVLAVIAGCCLLIRAGEVSGYFSLFIGGCILVSAIIKLQNAVALGSMKHPYWLFFLILALVFVAASVIIILNPMDLYREHLETVYYILIADGAVGIFSTLYMSKAVRVYKKNGPFRRIPDKKAVPRNSGNRRNGQKSGLSFERERAAKVRDRSDRKPTERTAREKTEEKPAEKQEDFPEEEDILKALRGEDFSGDNK</sequence>
<feature type="transmembrane region" description="Helical" evidence="2">
    <location>
        <begin position="42"/>
        <end position="60"/>
    </location>
</feature>
<feature type="compositionally biased region" description="Basic and acidic residues" evidence="1">
    <location>
        <begin position="204"/>
        <end position="218"/>
    </location>
</feature>
<feature type="compositionally biased region" description="Polar residues" evidence="1">
    <location>
        <begin position="148"/>
        <end position="159"/>
    </location>
</feature>
<dbReference type="PROSITE" id="PS51257">
    <property type="entry name" value="PROKAR_LIPOPROTEIN"/>
    <property type="match status" value="1"/>
</dbReference>
<reference evidence="3" key="2">
    <citation type="submission" date="2021-04" db="EMBL/GenBank/DDBJ databases">
        <authorList>
            <person name="Gilroy R."/>
        </authorList>
    </citation>
    <scope>NUCLEOTIDE SEQUENCE</scope>
    <source>
        <strain evidence="3">CHK192-9172</strain>
    </source>
</reference>
<feature type="transmembrane region" description="Helical" evidence="2">
    <location>
        <begin position="104"/>
        <end position="123"/>
    </location>
</feature>
<evidence type="ECO:0000313" key="4">
    <source>
        <dbReference type="Proteomes" id="UP000824024"/>
    </source>
</evidence>
<accession>A0A9D2IFD9</accession>
<name>A0A9D2IFD9_9FIRM</name>
<feature type="transmembrane region" description="Helical" evidence="2">
    <location>
        <begin position="72"/>
        <end position="92"/>
    </location>
</feature>
<dbReference type="EMBL" id="DXCH01000099">
    <property type="protein sequence ID" value="HIZ07015.1"/>
    <property type="molecule type" value="Genomic_DNA"/>
</dbReference>
<proteinExistence type="predicted"/>
<evidence type="ECO:0000313" key="3">
    <source>
        <dbReference type="EMBL" id="HIZ07015.1"/>
    </source>
</evidence>
<protein>
    <submittedName>
        <fullName evidence="3">DUF308 domain-containing protein</fullName>
    </submittedName>
</protein>
<reference evidence="3" key="1">
    <citation type="journal article" date="2021" name="PeerJ">
        <title>Extensive microbial diversity within the chicken gut microbiome revealed by metagenomics and culture.</title>
        <authorList>
            <person name="Gilroy R."/>
            <person name="Ravi A."/>
            <person name="Getino M."/>
            <person name="Pursley I."/>
            <person name="Horton D.L."/>
            <person name="Alikhan N.F."/>
            <person name="Baker D."/>
            <person name="Gharbi K."/>
            <person name="Hall N."/>
            <person name="Watson M."/>
            <person name="Adriaenssens E.M."/>
            <person name="Foster-Nyarko E."/>
            <person name="Jarju S."/>
            <person name="Secka A."/>
            <person name="Antonio M."/>
            <person name="Oren A."/>
            <person name="Chaudhuri R.R."/>
            <person name="La Ragione R."/>
            <person name="Hildebrand F."/>
            <person name="Pallen M.J."/>
        </authorList>
    </citation>
    <scope>NUCLEOTIDE SEQUENCE</scope>
    <source>
        <strain evidence="3">CHK192-9172</strain>
    </source>
</reference>
<comment type="caution">
    <text evidence="3">The sequence shown here is derived from an EMBL/GenBank/DDBJ whole genome shotgun (WGS) entry which is preliminary data.</text>
</comment>
<gene>
    <name evidence="3" type="ORF">IAA08_03650</name>
</gene>
<feature type="region of interest" description="Disordered" evidence="1">
    <location>
        <begin position="138"/>
        <end position="218"/>
    </location>
</feature>
<feature type="transmembrane region" description="Helical" evidence="2">
    <location>
        <begin position="14"/>
        <end position="36"/>
    </location>
</feature>
<dbReference type="Proteomes" id="UP000824024">
    <property type="component" value="Unassembled WGS sequence"/>
</dbReference>
<keyword evidence="2" id="KW-0472">Membrane</keyword>
<keyword evidence="2" id="KW-0812">Transmembrane</keyword>
<evidence type="ECO:0000256" key="2">
    <source>
        <dbReference type="SAM" id="Phobius"/>
    </source>
</evidence>
<feature type="compositionally biased region" description="Basic and acidic residues" evidence="1">
    <location>
        <begin position="162"/>
        <end position="197"/>
    </location>
</feature>
<feature type="non-terminal residue" evidence="3">
    <location>
        <position position="1"/>
    </location>
</feature>
<keyword evidence="2" id="KW-1133">Transmembrane helix</keyword>
<evidence type="ECO:0000256" key="1">
    <source>
        <dbReference type="SAM" id="MobiDB-lite"/>
    </source>
</evidence>
<organism evidence="3 4">
    <name type="scientific">Candidatus Eubacterium avistercoris</name>
    <dbReference type="NCBI Taxonomy" id="2838567"/>
    <lineage>
        <taxon>Bacteria</taxon>
        <taxon>Bacillati</taxon>
        <taxon>Bacillota</taxon>
        <taxon>Clostridia</taxon>
        <taxon>Eubacteriales</taxon>
        <taxon>Eubacteriaceae</taxon>
        <taxon>Eubacterium</taxon>
    </lineage>
</organism>
<dbReference type="AlphaFoldDB" id="A0A9D2IFD9"/>